<dbReference type="InParanoid" id="A0A251S1A2"/>
<keyword evidence="3" id="KW-1185">Reference proteome</keyword>
<dbReference type="AlphaFoldDB" id="A0A251S1A2"/>
<dbReference type="Proteomes" id="UP000215914">
    <property type="component" value="Chromosome 16"/>
</dbReference>
<dbReference type="EMBL" id="MNCJ02000331">
    <property type="protein sequence ID" value="KAF5758778.1"/>
    <property type="molecule type" value="Genomic_DNA"/>
</dbReference>
<reference evidence="2" key="2">
    <citation type="submission" date="2017-02" db="EMBL/GenBank/DDBJ databases">
        <title>Sunflower complete genome.</title>
        <authorList>
            <person name="Langlade N."/>
            <person name="Munos S."/>
        </authorList>
    </citation>
    <scope>NUCLEOTIDE SEQUENCE [LARGE SCALE GENOMIC DNA]</scope>
    <source>
        <tissue evidence="2">Leaves</tissue>
    </source>
</reference>
<evidence type="ECO:0000313" key="1">
    <source>
        <dbReference type="EMBL" id="KAF5758778.1"/>
    </source>
</evidence>
<accession>A0A251S1A2</accession>
<dbReference type="Gramene" id="mRNA:HanXRQr2_Chr16g0733261">
    <property type="protein sequence ID" value="mRNA:HanXRQr2_Chr16g0733261"/>
    <property type="gene ID" value="HanXRQr2_Chr16g0733261"/>
</dbReference>
<dbReference type="STRING" id="4232.A0A251S1A2"/>
<organism evidence="2 3">
    <name type="scientific">Helianthus annuus</name>
    <name type="common">Common sunflower</name>
    <dbReference type="NCBI Taxonomy" id="4232"/>
    <lineage>
        <taxon>Eukaryota</taxon>
        <taxon>Viridiplantae</taxon>
        <taxon>Streptophyta</taxon>
        <taxon>Embryophyta</taxon>
        <taxon>Tracheophyta</taxon>
        <taxon>Spermatophyta</taxon>
        <taxon>Magnoliopsida</taxon>
        <taxon>eudicotyledons</taxon>
        <taxon>Gunneridae</taxon>
        <taxon>Pentapetalae</taxon>
        <taxon>asterids</taxon>
        <taxon>campanulids</taxon>
        <taxon>Asterales</taxon>
        <taxon>Asteraceae</taxon>
        <taxon>Asteroideae</taxon>
        <taxon>Heliantheae alliance</taxon>
        <taxon>Heliantheae</taxon>
        <taxon>Helianthus</taxon>
    </lineage>
</organism>
<dbReference type="EMBL" id="CM007905">
    <property type="protein sequence ID" value="OTF90931.1"/>
    <property type="molecule type" value="Genomic_DNA"/>
</dbReference>
<reference evidence="1" key="3">
    <citation type="submission" date="2020-06" db="EMBL/GenBank/DDBJ databases">
        <title>Helianthus annuus Genome sequencing and assembly Release 2.</title>
        <authorList>
            <person name="Gouzy J."/>
            <person name="Langlade N."/>
            <person name="Munos S."/>
        </authorList>
    </citation>
    <scope>NUCLEOTIDE SEQUENCE</scope>
    <source>
        <tissue evidence="1">Leaves</tissue>
    </source>
</reference>
<keyword evidence="2" id="KW-0687">Ribonucleoprotein</keyword>
<gene>
    <name evidence="2" type="ORF">HannXRQ_Chr16g0505041</name>
    <name evidence="1" type="ORF">HanXRQr2_Chr16g0733261</name>
</gene>
<dbReference type="GO" id="GO:0005840">
    <property type="term" value="C:ribosome"/>
    <property type="evidence" value="ECO:0007669"/>
    <property type="project" value="UniProtKB-KW"/>
</dbReference>
<protein>
    <submittedName>
        <fullName evidence="1 2">Ribosomal protein S11</fullName>
    </submittedName>
</protein>
<evidence type="ECO:0000313" key="2">
    <source>
        <dbReference type="EMBL" id="OTF90931.1"/>
    </source>
</evidence>
<sequence length="94" mass="11250">MFIHYIQVSNAHVRKNMEDDFMERRWLMGWHSHKTKRNVREPKEDNVTLGPATCEGNIVFDVAHIFESFSDTFIVSLILFYRNSTYLIGHFYHI</sequence>
<reference evidence="1 3" key="1">
    <citation type="journal article" date="2017" name="Nature">
        <title>The sunflower genome provides insights into oil metabolism, flowering and Asterid evolution.</title>
        <authorList>
            <person name="Badouin H."/>
            <person name="Gouzy J."/>
            <person name="Grassa C.J."/>
            <person name="Murat F."/>
            <person name="Staton S.E."/>
            <person name="Cottret L."/>
            <person name="Lelandais-Briere C."/>
            <person name="Owens G.L."/>
            <person name="Carrere S."/>
            <person name="Mayjonade B."/>
            <person name="Legrand L."/>
            <person name="Gill N."/>
            <person name="Kane N.C."/>
            <person name="Bowers J.E."/>
            <person name="Hubner S."/>
            <person name="Bellec A."/>
            <person name="Berard A."/>
            <person name="Berges H."/>
            <person name="Blanchet N."/>
            <person name="Boniface M.C."/>
            <person name="Brunel D."/>
            <person name="Catrice O."/>
            <person name="Chaidir N."/>
            <person name="Claudel C."/>
            <person name="Donnadieu C."/>
            <person name="Faraut T."/>
            <person name="Fievet G."/>
            <person name="Helmstetter N."/>
            <person name="King M."/>
            <person name="Knapp S.J."/>
            <person name="Lai Z."/>
            <person name="Le Paslier M.C."/>
            <person name="Lippi Y."/>
            <person name="Lorenzon L."/>
            <person name="Mandel J.R."/>
            <person name="Marage G."/>
            <person name="Marchand G."/>
            <person name="Marquand E."/>
            <person name="Bret-Mestries E."/>
            <person name="Morien E."/>
            <person name="Nambeesan S."/>
            <person name="Nguyen T."/>
            <person name="Pegot-Espagnet P."/>
            <person name="Pouilly N."/>
            <person name="Raftis F."/>
            <person name="Sallet E."/>
            <person name="Schiex T."/>
            <person name="Thomas J."/>
            <person name="Vandecasteele C."/>
            <person name="Vares D."/>
            <person name="Vear F."/>
            <person name="Vautrin S."/>
            <person name="Crespi M."/>
            <person name="Mangin B."/>
            <person name="Burke J.M."/>
            <person name="Salse J."/>
            <person name="Munos S."/>
            <person name="Vincourt P."/>
            <person name="Rieseberg L.H."/>
            <person name="Langlade N.B."/>
        </authorList>
    </citation>
    <scope>NUCLEOTIDE SEQUENCE [LARGE SCALE GENOMIC DNA]</scope>
    <source>
        <strain evidence="3">cv. SF193</strain>
        <tissue evidence="1">Leaves</tissue>
    </source>
</reference>
<keyword evidence="2" id="KW-0689">Ribosomal protein</keyword>
<name>A0A251S1A2_HELAN</name>
<evidence type="ECO:0000313" key="3">
    <source>
        <dbReference type="Proteomes" id="UP000215914"/>
    </source>
</evidence>
<proteinExistence type="predicted"/>